<reference evidence="4" key="2">
    <citation type="submission" date="2021-01" db="EMBL/GenBank/DDBJ databases">
        <authorList>
            <person name="Schikora-Tamarit M.A."/>
        </authorList>
    </citation>
    <scope>NUCLEOTIDE SEQUENCE</scope>
    <source>
        <strain evidence="4">CBS2887</strain>
    </source>
</reference>
<dbReference type="AlphaFoldDB" id="A0A9P8Q7Z0"/>
<evidence type="ECO:0000256" key="2">
    <source>
        <dbReference type="SAM" id="SignalP"/>
    </source>
</evidence>
<dbReference type="OrthoDB" id="2138282at2759"/>
<feature type="domain" description="CREG-like beta-barrel" evidence="3">
    <location>
        <begin position="27"/>
        <end position="201"/>
    </location>
</feature>
<dbReference type="SUPFAM" id="SSF50475">
    <property type="entry name" value="FMN-binding split barrel"/>
    <property type="match status" value="1"/>
</dbReference>
<evidence type="ECO:0000259" key="3">
    <source>
        <dbReference type="Pfam" id="PF13883"/>
    </source>
</evidence>
<gene>
    <name evidence="4" type="ORF">WICPIJ_004426</name>
</gene>
<dbReference type="InterPro" id="IPR012349">
    <property type="entry name" value="Split_barrel_FMN-bd"/>
</dbReference>
<feature type="chain" id="PRO_5040151562" description="CREG-like beta-barrel domain-containing protein" evidence="2">
    <location>
        <begin position="25"/>
        <end position="305"/>
    </location>
</feature>
<keyword evidence="5" id="KW-1185">Reference proteome</keyword>
<protein>
    <recommendedName>
        <fullName evidence="3">CREG-like beta-barrel domain-containing protein</fullName>
    </recommendedName>
</protein>
<name>A0A9P8Q7Z0_WICPI</name>
<dbReference type="PANTHER" id="PTHR37273:SF1">
    <property type="entry name" value="ADL397C-AP"/>
    <property type="match status" value="1"/>
</dbReference>
<dbReference type="EMBL" id="JAEUBG010002405">
    <property type="protein sequence ID" value="KAH3684595.1"/>
    <property type="molecule type" value="Genomic_DNA"/>
</dbReference>
<evidence type="ECO:0000256" key="1">
    <source>
        <dbReference type="SAM" id="MobiDB-lite"/>
    </source>
</evidence>
<evidence type="ECO:0000313" key="4">
    <source>
        <dbReference type="EMBL" id="KAH3684595.1"/>
    </source>
</evidence>
<keyword evidence="2" id="KW-0732">Signal</keyword>
<dbReference type="Gene3D" id="2.30.110.10">
    <property type="entry name" value="Electron Transport, Fmn-binding Protein, Chain A"/>
    <property type="match status" value="1"/>
</dbReference>
<reference evidence="4" key="1">
    <citation type="journal article" date="2021" name="Open Biol.">
        <title>Shared evolutionary footprints suggest mitochondrial oxidative damage underlies multiple complex I losses in fungi.</title>
        <authorList>
            <person name="Schikora-Tamarit M.A."/>
            <person name="Marcet-Houben M."/>
            <person name="Nosek J."/>
            <person name="Gabaldon T."/>
        </authorList>
    </citation>
    <scope>NUCLEOTIDE SEQUENCE</scope>
    <source>
        <strain evidence="4">CBS2887</strain>
    </source>
</reference>
<sequence length="305" mass="33873">MNFLSLLTSILTLTILSTPPGAEAKPPTVEDAARYARTLVKRESLANVNTINNDTGIPVSFVEYYADCGDGSPVMLIIDMSSSHRNIKKGSPVSLSIRVGDHPAGEEVDPKYPGSRPGSVAGSPRISLRGHLQTINKDENLREYLKMERCFLQRHRDASWWLPHNPIHSSHFAKFDIEGIYFIGGFGDTGYIGEIPVEMYNNAKDIDSEETEVQEQQHPFGVYGDFTEQLDTQIAILERIIANDQSLMAEDLKKVNINGHHSTVYETSAVLSKLNELKKQALDHAFDLALANSNLDENKASTNLF</sequence>
<organism evidence="4 5">
    <name type="scientific">Wickerhamomyces pijperi</name>
    <name type="common">Yeast</name>
    <name type="synonym">Pichia pijperi</name>
    <dbReference type="NCBI Taxonomy" id="599730"/>
    <lineage>
        <taxon>Eukaryota</taxon>
        <taxon>Fungi</taxon>
        <taxon>Dikarya</taxon>
        <taxon>Ascomycota</taxon>
        <taxon>Saccharomycotina</taxon>
        <taxon>Saccharomycetes</taxon>
        <taxon>Phaffomycetales</taxon>
        <taxon>Wickerhamomycetaceae</taxon>
        <taxon>Wickerhamomyces</taxon>
    </lineage>
</organism>
<proteinExistence type="predicted"/>
<feature type="signal peptide" evidence="2">
    <location>
        <begin position="1"/>
        <end position="24"/>
    </location>
</feature>
<accession>A0A9P8Q7Z0</accession>
<dbReference type="Pfam" id="PF13883">
    <property type="entry name" value="CREG_beta-barrel"/>
    <property type="match status" value="1"/>
</dbReference>
<dbReference type="Proteomes" id="UP000774326">
    <property type="component" value="Unassembled WGS sequence"/>
</dbReference>
<feature type="region of interest" description="Disordered" evidence="1">
    <location>
        <begin position="104"/>
        <end position="125"/>
    </location>
</feature>
<comment type="caution">
    <text evidence="4">The sequence shown here is derived from an EMBL/GenBank/DDBJ whole genome shotgun (WGS) entry which is preliminary data.</text>
</comment>
<evidence type="ECO:0000313" key="5">
    <source>
        <dbReference type="Proteomes" id="UP000774326"/>
    </source>
</evidence>
<dbReference type="PANTHER" id="PTHR37273">
    <property type="entry name" value="CHROMOSOME 8, WHOLE GENOME SHOTGUN SEQUENCE"/>
    <property type="match status" value="1"/>
</dbReference>
<dbReference type="InterPro" id="IPR055343">
    <property type="entry name" value="CREG_beta-barrel"/>
</dbReference>